<organism evidence="1">
    <name type="scientific">Nothobranchius rachovii</name>
    <name type="common">bluefin notho</name>
    <dbReference type="NCBI Taxonomy" id="451742"/>
    <lineage>
        <taxon>Eukaryota</taxon>
        <taxon>Metazoa</taxon>
        <taxon>Chordata</taxon>
        <taxon>Craniata</taxon>
        <taxon>Vertebrata</taxon>
        <taxon>Euteleostomi</taxon>
        <taxon>Actinopterygii</taxon>
        <taxon>Neopterygii</taxon>
        <taxon>Teleostei</taxon>
        <taxon>Neoteleostei</taxon>
        <taxon>Acanthomorphata</taxon>
        <taxon>Ovalentaria</taxon>
        <taxon>Atherinomorphae</taxon>
        <taxon>Cyprinodontiformes</taxon>
        <taxon>Nothobranchiidae</taxon>
        <taxon>Nothobranchius</taxon>
    </lineage>
</organism>
<name>A0A1A8PBB5_9TELE</name>
<dbReference type="EMBL" id="HAEH01006180">
    <property type="protein sequence ID" value="SBR78533.1"/>
    <property type="molecule type" value="Transcribed_RNA"/>
</dbReference>
<feature type="non-terminal residue" evidence="1">
    <location>
        <position position="1"/>
    </location>
</feature>
<feature type="non-terminal residue" evidence="1">
    <location>
        <position position="45"/>
    </location>
</feature>
<evidence type="ECO:0000313" key="1">
    <source>
        <dbReference type="EMBL" id="SBR78533.1"/>
    </source>
</evidence>
<proteinExistence type="predicted"/>
<dbReference type="AlphaFoldDB" id="A0A1A8PBB5"/>
<gene>
    <name evidence="1" type="primary">UCP3</name>
</gene>
<accession>A0A1A8PBB5</accession>
<protein>
    <submittedName>
        <fullName evidence="1">Uncoupling protein 3</fullName>
    </submittedName>
</protein>
<reference evidence="1" key="1">
    <citation type="submission" date="2016-05" db="EMBL/GenBank/DDBJ databases">
        <authorList>
            <person name="Lavstsen T."/>
            <person name="Jespersen J.S."/>
        </authorList>
    </citation>
    <scope>NUCLEOTIDE SEQUENCE</scope>
    <source>
        <tissue evidence="1">Brain</tissue>
    </source>
</reference>
<sequence>DFSGPGSLGTDRSNSRFNAQSPLKTAAKIADFSLLKPDCLVMCVD</sequence>
<reference evidence="1" key="2">
    <citation type="submission" date="2016-06" db="EMBL/GenBank/DDBJ databases">
        <title>The genome of a short-lived fish provides insights into sex chromosome evolution and the genetic control of aging.</title>
        <authorList>
            <person name="Reichwald K."/>
            <person name="Felder M."/>
            <person name="Petzold A."/>
            <person name="Koch P."/>
            <person name="Groth M."/>
            <person name="Platzer M."/>
        </authorList>
    </citation>
    <scope>NUCLEOTIDE SEQUENCE</scope>
    <source>
        <tissue evidence="1">Brain</tissue>
    </source>
</reference>